<protein>
    <recommendedName>
        <fullName evidence="3">DUF3052 domain-containing protein</fullName>
    </recommendedName>
</protein>
<evidence type="ECO:0000313" key="1">
    <source>
        <dbReference type="EMBL" id="SHJ13268.1"/>
    </source>
</evidence>
<dbReference type="AlphaFoldDB" id="A0A1M6GTJ2"/>
<gene>
    <name evidence="1" type="ORF">SAMN02745244_01789</name>
</gene>
<dbReference type="EMBL" id="FQZG01000028">
    <property type="protein sequence ID" value="SHJ13268.1"/>
    <property type="molecule type" value="Genomic_DNA"/>
</dbReference>
<accession>A0A1M6GTJ2</accession>
<evidence type="ECO:0000313" key="2">
    <source>
        <dbReference type="Proteomes" id="UP000184512"/>
    </source>
</evidence>
<dbReference type="STRING" id="1123357.SAMN02745244_01789"/>
<reference evidence="1 2" key="1">
    <citation type="submission" date="2016-11" db="EMBL/GenBank/DDBJ databases">
        <authorList>
            <person name="Jaros S."/>
            <person name="Januszkiewicz K."/>
            <person name="Wedrychowicz H."/>
        </authorList>
    </citation>
    <scope>NUCLEOTIDE SEQUENCE [LARGE SCALE GENOMIC DNA]</scope>
    <source>
        <strain evidence="1 2">DSM 12906</strain>
    </source>
</reference>
<dbReference type="InterPro" id="IPR021412">
    <property type="entry name" value="DUF3052"/>
</dbReference>
<dbReference type="Proteomes" id="UP000184512">
    <property type="component" value="Unassembled WGS sequence"/>
</dbReference>
<organism evidence="1 2">
    <name type="scientific">Tessaracoccus bendigoensis DSM 12906</name>
    <dbReference type="NCBI Taxonomy" id="1123357"/>
    <lineage>
        <taxon>Bacteria</taxon>
        <taxon>Bacillati</taxon>
        <taxon>Actinomycetota</taxon>
        <taxon>Actinomycetes</taxon>
        <taxon>Propionibacteriales</taxon>
        <taxon>Propionibacteriaceae</taxon>
        <taxon>Tessaracoccus</taxon>
    </lineage>
</organism>
<evidence type="ECO:0008006" key="3">
    <source>
        <dbReference type="Google" id="ProtNLM"/>
    </source>
</evidence>
<keyword evidence="2" id="KW-1185">Reference proteome</keyword>
<dbReference type="Pfam" id="PF11253">
    <property type="entry name" value="DUF3052"/>
    <property type="match status" value="1"/>
</dbReference>
<dbReference type="OrthoDB" id="5185945at2"/>
<sequence length="141" mass="15050">MADSKSTRDPLASADLLSLTPGLVVQELGWDDDVDADLRDDIMDSIDAEMVDDPLEAVDVVVLWWREDDGDIADGLVDAMTDLSGSGCIWLLTPKVGRPGFISAASLAEGVTVAGLALTNTVNVAPDWQATRVVRPKGTRR</sequence>
<proteinExistence type="predicted"/>
<name>A0A1M6GTJ2_9ACTN</name>
<dbReference type="RefSeq" id="WP_084189471.1">
    <property type="nucleotide sequence ID" value="NZ_FQZG01000028.1"/>
</dbReference>